<evidence type="ECO:0000313" key="3">
    <source>
        <dbReference type="Proteomes" id="UP000545286"/>
    </source>
</evidence>
<gene>
    <name evidence="2" type="ORF">FHX72_003707</name>
</gene>
<accession>A0A7W4YH83</accession>
<dbReference type="EMBL" id="JACHWJ010000012">
    <property type="protein sequence ID" value="MBB2959538.1"/>
    <property type="molecule type" value="Genomic_DNA"/>
</dbReference>
<protein>
    <submittedName>
        <fullName evidence="2">Uncharacterized protein</fullName>
    </submittedName>
</protein>
<sequence>MNLIEPDPDNEDPASPSETRQIYLDRTKSGYTKLRHSFVQTRVETSHSSRPGTLAKLTRNHRATVLYLALLANWPWLSREDAPISASAWIRFLTSDEENALTWNPQSLSNAWRTLKALDLVELPRQGRLIRVTPRSEAGAGPYKAPTGKGADSYLVVPHELWTKELYATLSWPALAALLILLKETGSTSTTTLKIDQAQAWYGISRTTTEKGLAELRAKNLLSSRDRWIKDANAPEGRRFASEHTLLEDFSTERREALREAAKKRVRPTPPSSAQNKAATRPPA</sequence>
<keyword evidence="3" id="KW-1185">Reference proteome</keyword>
<dbReference type="Proteomes" id="UP000545286">
    <property type="component" value="Unassembled WGS sequence"/>
</dbReference>
<proteinExistence type="predicted"/>
<comment type="caution">
    <text evidence="2">The sequence shown here is derived from an EMBL/GenBank/DDBJ whole genome shotgun (WGS) entry which is preliminary data.</text>
</comment>
<dbReference type="AlphaFoldDB" id="A0A7W4YH83"/>
<dbReference type="RefSeq" id="WP_183626882.1">
    <property type="nucleotide sequence ID" value="NZ_JACHWJ010000012.1"/>
</dbReference>
<reference evidence="2 3" key="1">
    <citation type="submission" date="2020-08" db="EMBL/GenBank/DDBJ databases">
        <title>Sequencing the genomes of 1000 actinobacteria strains.</title>
        <authorList>
            <person name="Klenk H.-P."/>
        </authorList>
    </citation>
    <scope>NUCLEOTIDE SEQUENCE [LARGE SCALE GENOMIC DNA]</scope>
    <source>
        <strain evidence="2 3">DSM 20419</strain>
    </source>
</reference>
<feature type="region of interest" description="Disordered" evidence="1">
    <location>
        <begin position="257"/>
        <end position="284"/>
    </location>
</feature>
<organism evidence="2 3">
    <name type="scientific">Pseudoclavibacter helvolus</name>
    <dbReference type="NCBI Taxonomy" id="255205"/>
    <lineage>
        <taxon>Bacteria</taxon>
        <taxon>Bacillati</taxon>
        <taxon>Actinomycetota</taxon>
        <taxon>Actinomycetes</taxon>
        <taxon>Micrococcales</taxon>
        <taxon>Microbacteriaceae</taxon>
        <taxon>Pseudoclavibacter</taxon>
    </lineage>
</organism>
<evidence type="ECO:0000313" key="2">
    <source>
        <dbReference type="EMBL" id="MBB2959538.1"/>
    </source>
</evidence>
<name>A0A7W4YH83_9MICO</name>
<evidence type="ECO:0000256" key="1">
    <source>
        <dbReference type="SAM" id="MobiDB-lite"/>
    </source>
</evidence>